<dbReference type="EMBL" id="REGN01006482">
    <property type="protein sequence ID" value="RNA09301.1"/>
    <property type="molecule type" value="Genomic_DNA"/>
</dbReference>
<evidence type="ECO:0000256" key="5">
    <source>
        <dbReference type="SAM" id="Phobius"/>
    </source>
</evidence>
<dbReference type="CDD" id="cd22212">
    <property type="entry name" value="NDFIP-like"/>
    <property type="match status" value="1"/>
</dbReference>
<dbReference type="GO" id="GO:0031398">
    <property type="term" value="P:positive regulation of protein ubiquitination"/>
    <property type="evidence" value="ECO:0007669"/>
    <property type="project" value="TreeGrafter"/>
</dbReference>
<keyword evidence="3 5" id="KW-1133">Transmembrane helix</keyword>
<dbReference type="InterPro" id="IPR019325">
    <property type="entry name" value="NEDD4/Bsd2"/>
</dbReference>
<keyword evidence="7" id="KW-1185">Reference proteome</keyword>
<dbReference type="Proteomes" id="UP000276133">
    <property type="component" value="Unassembled WGS sequence"/>
</dbReference>
<proteinExistence type="predicted"/>
<feature type="transmembrane region" description="Helical" evidence="5">
    <location>
        <begin position="168"/>
        <end position="189"/>
    </location>
</feature>
<comment type="subcellular location">
    <subcellularLocation>
        <location evidence="1">Membrane</location>
        <topology evidence="1">Multi-pass membrane protein</topology>
    </subcellularLocation>
</comment>
<evidence type="ECO:0000256" key="1">
    <source>
        <dbReference type="ARBA" id="ARBA00004141"/>
    </source>
</evidence>
<evidence type="ECO:0000256" key="4">
    <source>
        <dbReference type="ARBA" id="ARBA00023136"/>
    </source>
</evidence>
<keyword evidence="4 5" id="KW-0472">Membrane</keyword>
<dbReference type="PANTHER" id="PTHR13396">
    <property type="entry name" value="NEDD4 FAMILY INTERACTING PROTEIN 1/2"/>
    <property type="match status" value="1"/>
</dbReference>
<dbReference type="GO" id="GO:0016020">
    <property type="term" value="C:membrane"/>
    <property type="evidence" value="ECO:0007669"/>
    <property type="project" value="UniProtKB-SubCell"/>
</dbReference>
<dbReference type="PANTHER" id="PTHR13396:SF5">
    <property type="entry name" value="NEDD4 FAMILY INTERACTING PROTEIN"/>
    <property type="match status" value="1"/>
</dbReference>
<organism evidence="6 7">
    <name type="scientific">Brachionus plicatilis</name>
    <name type="common">Marine rotifer</name>
    <name type="synonym">Brachionus muelleri</name>
    <dbReference type="NCBI Taxonomy" id="10195"/>
    <lineage>
        <taxon>Eukaryota</taxon>
        <taxon>Metazoa</taxon>
        <taxon>Spiralia</taxon>
        <taxon>Gnathifera</taxon>
        <taxon>Rotifera</taxon>
        <taxon>Eurotatoria</taxon>
        <taxon>Monogononta</taxon>
        <taxon>Pseudotrocha</taxon>
        <taxon>Ploima</taxon>
        <taxon>Brachionidae</taxon>
        <taxon>Brachionus</taxon>
    </lineage>
</organism>
<feature type="transmembrane region" description="Helical" evidence="5">
    <location>
        <begin position="138"/>
        <end position="161"/>
    </location>
</feature>
<dbReference type="GO" id="GO:0006511">
    <property type="term" value="P:ubiquitin-dependent protein catabolic process"/>
    <property type="evidence" value="ECO:0007669"/>
    <property type="project" value="TreeGrafter"/>
</dbReference>
<gene>
    <name evidence="6" type="ORF">BpHYR1_008992</name>
</gene>
<evidence type="ECO:0000313" key="7">
    <source>
        <dbReference type="Proteomes" id="UP000276133"/>
    </source>
</evidence>
<reference evidence="6 7" key="1">
    <citation type="journal article" date="2018" name="Sci. Rep.">
        <title>Genomic signatures of local adaptation to the degree of environmental predictability in rotifers.</title>
        <authorList>
            <person name="Franch-Gras L."/>
            <person name="Hahn C."/>
            <person name="Garcia-Roger E.M."/>
            <person name="Carmona M.J."/>
            <person name="Serra M."/>
            <person name="Gomez A."/>
        </authorList>
    </citation>
    <scope>NUCLEOTIDE SEQUENCE [LARGE SCALE GENOMIC DNA]</scope>
    <source>
        <strain evidence="6">HYR1</strain>
    </source>
</reference>
<dbReference type="STRING" id="10195.A0A3M7QE55"/>
<keyword evidence="2 5" id="KW-0812">Transmembrane</keyword>
<evidence type="ECO:0000313" key="6">
    <source>
        <dbReference type="EMBL" id="RNA09301.1"/>
    </source>
</evidence>
<dbReference type="AlphaFoldDB" id="A0A3M7QE55"/>
<sequence length="245" mass="28177">MSRSRYHLLPNEDQNPALEVNLAQSISGLPHEEFLTEVDLSQNPRNELAQAEVVNVNLTPLPQSGENMPPISELPSYTEALRIKNSEAHTNELPPGYFSNPNSGSTETRFPVVDNFDLRAFTESDLASYDQDIGSECMFLSAFMIAFFFNWVGFFAAICLIPNAAGKYGALSGFGLSMAKWVTIFRYQEWMVNMNDFQQKLFVWLFIFLGFYLFFRGLINYMTLKYRPRGDLNIERRNRWITIMD</sequence>
<name>A0A3M7QE55_BRAPC</name>
<evidence type="ECO:0000256" key="2">
    <source>
        <dbReference type="ARBA" id="ARBA00022692"/>
    </source>
</evidence>
<dbReference type="GO" id="GO:0005783">
    <property type="term" value="C:endoplasmic reticulum"/>
    <property type="evidence" value="ECO:0007669"/>
    <property type="project" value="TreeGrafter"/>
</dbReference>
<evidence type="ECO:0000256" key="3">
    <source>
        <dbReference type="ARBA" id="ARBA00022989"/>
    </source>
</evidence>
<dbReference type="GO" id="GO:0050699">
    <property type="term" value="F:WW domain binding"/>
    <property type="evidence" value="ECO:0007669"/>
    <property type="project" value="TreeGrafter"/>
</dbReference>
<dbReference type="Pfam" id="PF10176">
    <property type="entry name" value="NEDD4_Bsd2"/>
    <property type="match status" value="1"/>
</dbReference>
<dbReference type="GO" id="GO:0030001">
    <property type="term" value="P:metal ion transport"/>
    <property type="evidence" value="ECO:0007669"/>
    <property type="project" value="InterPro"/>
</dbReference>
<dbReference type="OrthoDB" id="10003116at2759"/>
<comment type="caution">
    <text evidence="6">The sequence shown here is derived from an EMBL/GenBank/DDBJ whole genome shotgun (WGS) entry which is preliminary data.</text>
</comment>
<dbReference type="GO" id="GO:0007034">
    <property type="term" value="P:vacuolar transport"/>
    <property type="evidence" value="ECO:0007669"/>
    <property type="project" value="InterPro"/>
</dbReference>
<dbReference type="GO" id="GO:0048471">
    <property type="term" value="C:perinuclear region of cytoplasm"/>
    <property type="evidence" value="ECO:0007669"/>
    <property type="project" value="TreeGrafter"/>
</dbReference>
<protein>
    <submittedName>
        <fullName evidence="6">NEDD4 family-interacting 1</fullName>
    </submittedName>
</protein>
<accession>A0A3M7QE55</accession>
<feature type="transmembrane region" description="Helical" evidence="5">
    <location>
        <begin position="201"/>
        <end position="219"/>
    </location>
</feature>
<dbReference type="GO" id="GO:0005794">
    <property type="term" value="C:Golgi apparatus"/>
    <property type="evidence" value="ECO:0007669"/>
    <property type="project" value="TreeGrafter"/>
</dbReference>